<sequence>MSDSASATAAAVGATVAVVLTLLIGGLAFFYFRHKRESAEVMELEQEDAGRCSQVLDRFHPASKVTPFSVDEEAPRFTHIPGEAMRVAHRRSDGGWEFSEPLTIHPPPFAHELSNSVCSSPTTSIATTTMFSRKEKHFVGELTTRGYIEIDTEGVPPPAYSASDNRHGSN</sequence>
<keyword evidence="1" id="KW-0812">Transmembrane</keyword>
<evidence type="ECO:0000256" key="1">
    <source>
        <dbReference type="SAM" id="Phobius"/>
    </source>
</evidence>
<accession>K5WSY2</accession>
<name>K5WSY2_PHACS</name>
<dbReference type="InParanoid" id="K5WSY2"/>
<dbReference type="OrthoDB" id="2848852at2759"/>
<keyword evidence="1" id="KW-0472">Membrane</keyword>
<dbReference type="EMBL" id="JH930474">
    <property type="protein sequence ID" value="EKM53532.1"/>
    <property type="molecule type" value="Genomic_DNA"/>
</dbReference>
<proteinExistence type="predicted"/>
<dbReference type="STRING" id="650164.K5WSY2"/>
<protein>
    <submittedName>
        <fullName evidence="2">Uncharacterized protein</fullName>
    </submittedName>
</protein>
<evidence type="ECO:0000313" key="2">
    <source>
        <dbReference type="EMBL" id="EKM53532.1"/>
    </source>
</evidence>
<reference evidence="2 3" key="1">
    <citation type="journal article" date="2012" name="BMC Genomics">
        <title>Comparative genomics of the white-rot fungi, Phanerochaete carnosa and P. chrysosporium, to elucidate the genetic basis of the distinct wood types they colonize.</title>
        <authorList>
            <person name="Suzuki H."/>
            <person name="MacDonald J."/>
            <person name="Syed K."/>
            <person name="Salamov A."/>
            <person name="Hori C."/>
            <person name="Aerts A."/>
            <person name="Henrissat B."/>
            <person name="Wiebenga A."/>
            <person name="vanKuyk P.A."/>
            <person name="Barry K."/>
            <person name="Lindquist E."/>
            <person name="LaButti K."/>
            <person name="Lapidus A."/>
            <person name="Lucas S."/>
            <person name="Coutinho P."/>
            <person name="Gong Y."/>
            <person name="Samejima M."/>
            <person name="Mahadevan R."/>
            <person name="Abou-Zaid M."/>
            <person name="de Vries R.P."/>
            <person name="Igarashi K."/>
            <person name="Yadav J.S."/>
            <person name="Grigoriev I.V."/>
            <person name="Master E.R."/>
        </authorList>
    </citation>
    <scope>NUCLEOTIDE SEQUENCE [LARGE SCALE GENOMIC DNA]</scope>
    <source>
        <strain evidence="2 3">HHB-10118-sp</strain>
    </source>
</reference>
<dbReference type="HOGENOM" id="CLU_105125_0_0_1"/>
<keyword evidence="3" id="KW-1185">Reference proteome</keyword>
<evidence type="ECO:0000313" key="3">
    <source>
        <dbReference type="Proteomes" id="UP000008370"/>
    </source>
</evidence>
<dbReference type="KEGG" id="pco:PHACADRAFT_259961"/>
<dbReference type="Proteomes" id="UP000008370">
    <property type="component" value="Unassembled WGS sequence"/>
</dbReference>
<dbReference type="AlphaFoldDB" id="K5WSY2"/>
<organism evidence="2 3">
    <name type="scientific">Phanerochaete carnosa (strain HHB-10118-sp)</name>
    <name type="common">White-rot fungus</name>
    <name type="synonym">Peniophora carnosa</name>
    <dbReference type="NCBI Taxonomy" id="650164"/>
    <lineage>
        <taxon>Eukaryota</taxon>
        <taxon>Fungi</taxon>
        <taxon>Dikarya</taxon>
        <taxon>Basidiomycota</taxon>
        <taxon>Agaricomycotina</taxon>
        <taxon>Agaricomycetes</taxon>
        <taxon>Polyporales</taxon>
        <taxon>Phanerochaetaceae</taxon>
        <taxon>Phanerochaete</taxon>
    </lineage>
</organism>
<gene>
    <name evidence="2" type="ORF">PHACADRAFT_259961</name>
</gene>
<dbReference type="RefSeq" id="XP_007398220.1">
    <property type="nucleotide sequence ID" value="XM_007398158.1"/>
</dbReference>
<dbReference type="GeneID" id="18917579"/>
<feature type="transmembrane region" description="Helical" evidence="1">
    <location>
        <begin position="6"/>
        <end position="32"/>
    </location>
</feature>
<keyword evidence="1" id="KW-1133">Transmembrane helix</keyword>